<dbReference type="PANTHER" id="PTHR11715:SF3">
    <property type="entry name" value="GLYCINE CLEAVAGE SYSTEM H PROTEIN-RELATED"/>
    <property type="match status" value="1"/>
</dbReference>
<dbReference type="InterPro" id="IPR011053">
    <property type="entry name" value="Single_hybrid_motif"/>
</dbReference>
<evidence type="ECO:0000313" key="4">
    <source>
        <dbReference type="EMBL" id="GAI73781.1"/>
    </source>
</evidence>
<dbReference type="AlphaFoldDB" id="X1S3N2"/>
<reference evidence="4" key="1">
    <citation type="journal article" date="2014" name="Front. Microbiol.">
        <title>High frequency of phylogenetically diverse reductive dehalogenase-homologous genes in deep subseafloor sedimentary metagenomes.</title>
        <authorList>
            <person name="Kawai M."/>
            <person name="Futagami T."/>
            <person name="Toyoda A."/>
            <person name="Takaki Y."/>
            <person name="Nishi S."/>
            <person name="Hori S."/>
            <person name="Arai W."/>
            <person name="Tsubouchi T."/>
            <person name="Morono Y."/>
            <person name="Uchiyama I."/>
            <person name="Ito T."/>
            <person name="Fujiyama A."/>
            <person name="Inagaki F."/>
            <person name="Takami H."/>
        </authorList>
    </citation>
    <scope>NUCLEOTIDE SEQUENCE</scope>
    <source>
        <strain evidence="4">Expedition CK06-06</strain>
    </source>
</reference>
<gene>
    <name evidence="4" type="ORF">S12H4_23925</name>
</gene>
<evidence type="ECO:0000256" key="2">
    <source>
        <dbReference type="ARBA" id="ARBA00022823"/>
    </source>
</evidence>
<dbReference type="GO" id="GO:0019464">
    <property type="term" value="P:glycine decarboxylation via glycine cleavage system"/>
    <property type="evidence" value="ECO:0007669"/>
    <property type="project" value="InterPro"/>
</dbReference>
<dbReference type="Pfam" id="PF01597">
    <property type="entry name" value="GCV_H"/>
    <property type="match status" value="1"/>
</dbReference>
<dbReference type="InterPro" id="IPR003016">
    <property type="entry name" value="2-oxoA_DH_lipoyl-BS"/>
</dbReference>
<dbReference type="GO" id="GO:0009249">
    <property type="term" value="P:protein lipoylation"/>
    <property type="evidence" value="ECO:0007669"/>
    <property type="project" value="TreeGrafter"/>
</dbReference>
<dbReference type="GO" id="GO:0005960">
    <property type="term" value="C:glycine cleavage complex"/>
    <property type="evidence" value="ECO:0007669"/>
    <property type="project" value="InterPro"/>
</dbReference>
<comment type="caution">
    <text evidence="4">The sequence shown here is derived from an EMBL/GenBank/DDBJ whole genome shotgun (WGS) entry which is preliminary data.</text>
</comment>
<dbReference type="InterPro" id="IPR033753">
    <property type="entry name" value="GCV_H/Fam206"/>
</dbReference>
<dbReference type="NCBIfam" id="NF002270">
    <property type="entry name" value="PRK01202.1"/>
    <property type="match status" value="1"/>
</dbReference>
<evidence type="ECO:0000256" key="1">
    <source>
        <dbReference type="ARBA" id="ARBA00009249"/>
    </source>
</evidence>
<dbReference type="InterPro" id="IPR002930">
    <property type="entry name" value="GCV_H"/>
</dbReference>
<evidence type="ECO:0000259" key="3">
    <source>
        <dbReference type="PROSITE" id="PS50968"/>
    </source>
</evidence>
<dbReference type="InterPro" id="IPR000089">
    <property type="entry name" value="Biotin_lipoyl"/>
</dbReference>
<dbReference type="EMBL" id="BARW01012832">
    <property type="protein sequence ID" value="GAI73781.1"/>
    <property type="molecule type" value="Genomic_DNA"/>
</dbReference>
<feature type="domain" description="Lipoyl-binding" evidence="3">
    <location>
        <begin position="10"/>
        <end position="92"/>
    </location>
</feature>
<dbReference type="CDD" id="cd06848">
    <property type="entry name" value="GCS_H"/>
    <property type="match status" value="1"/>
</dbReference>
<dbReference type="InterPro" id="IPR017453">
    <property type="entry name" value="GCV_H_sub"/>
</dbReference>
<feature type="non-terminal residue" evidence="4">
    <location>
        <position position="1"/>
    </location>
</feature>
<organism evidence="4">
    <name type="scientific">marine sediment metagenome</name>
    <dbReference type="NCBI Taxonomy" id="412755"/>
    <lineage>
        <taxon>unclassified sequences</taxon>
        <taxon>metagenomes</taxon>
        <taxon>ecological metagenomes</taxon>
    </lineage>
</organism>
<accession>X1S3N2</accession>
<dbReference type="PROSITE" id="PS00189">
    <property type="entry name" value="LIPOYL"/>
    <property type="match status" value="1"/>
</dbReference>
<keyword evidence="2" id="KW-0450">Lipoyl</keyword>
<dbReference type="PANTHER" id="PTHR11715">
    <property type="entry name" value="GLYCINE CLEAVAGE SYSTEM H PROTEIN"/>
    <property type="match status" value="1"/>
</dbReference>
<proteinExistence type="inferred from homology"/>
<protein>
    <recommendedName>
        <fullName evidence="3">Lipoyl-binding domain-containing protein</fullName>
    </recommendedName>
</protein>
<name>X1S3N2_9ZZZZ</name>
<dbReference type="SUPFAM" id="SSF51230">
    <property type="entry name" value="Single hybrid motif"/>
    <property type="match status" value="1"/>
</dbReference>
<dbReference type="Gene3D" id="2.40.50.100">
    <property type="match status" value="1"/>
</dbReference>
<dbReference type="PROSITE" id="PS50968">
    <property type="entry name" value="BIOTINYL_LIPOYL"/>
    <property type="match status" value="1"/>
</dbReference>
<dbReference type="GO" id="GO:0005737">
    <property type="term" value="C:cytoplasm"/>
    <property type="evidence" value="ECO:0007669"/>
    <property type="project" value="TreeGrafter"/>
</dbReference>
<dbReference type="NCBIfam" id="TIGR00527">
    <property type="entry name" value="gcvH"/>
    <property type="match status" value="1"/>
</dbReference>
<comment type="similarity">
    <text evidence="1">Belongs to the GcvH family.</text>
</comment>
<sequence length="117" mass="13072">EWICPESVDKGKMGITDYAQSRLGDIVFLELRAPGTKVEQFSKIGEIESAKAVSDLFTPVSGKVLEINQAAINEPQLVNRDPYGDGWLIRLEVSKPSELDALMDSDEYDKFVTQSYE</sequence>